<dbReference type="Pfam" id="PF04380">
    <property type="entry name" value="BMFP"/>
    <property type="match status" value="1"/>
</dbReference>
<dbReference type="HAMAP" id="MF_02216">
    <property type="entry name" value="UbiK"/>
    <property type="match status" value="1"/>
</dbReference>
<dbReference type="InterPro" id="IPR007475">
    <property type="entry name" value="UbiK"/>
</dbReference>
<protein>
    <recommendedName>
        <fullName evidence="1">Ubiquinone biosynthesis accessory factor UbiK</fullName>
    </recommendedName>
</protein>
<keyword evidence="1" id="KW-0831">Ubiquinone biosynthesis</keyword>
<dbReference type="OrthoDB" id="5297354at2"/>
<comment type="function">
    <text evidence="1">Required for efficient ubiquinone (coenzyme Q) biosynthesis. UbiK is probably an accessory factor of Ubi enzymes and facilitates ubiquinone biosynthesis by acting as an assembly factor, a targeting factor, or both.</text>
</comment>
<dbReference type="UniPathway" id="UPA00232"/>
<accession>A0A0K2BM69</accession>
<evidence type="ECO:0000313" key="3">
    <source>
        <dbReference type="Proteomes" id="UP000056466"/>
    </source>
</evidence>
<sequence>MINKKKIEEMIIKVNTVLPKSIRKLGDNIEQKIRNQLQNQFSRMNLVSYDKFDVQTEVLLRTREELSKLELRLKELELLLKK</sequence>
<dbReference type="Proteomes" id="UP000056466">
    <property type="component" value="Chromosome"/>
</dbReference>
<dbReference type="PANTHER" id="PTHR38040:SF1">
    <property type="entry name" value="UBIQUINONE BIOSYNTHESIS ACCESSORY FACTOR UBIK"/>
    <property type="match status" value="1"/>
</dbReference>
<dbReference type="AlphaFoldDB" id="A0A0K2BM69"/>
<evidence type="ECO:0000313" key="2">
    <source>
        <dbReference type="EMBL" id="AKZ66143.1"/>
    </source>
</evidence>
<evidence type="ECO:0000256" key="1">
    <source>
        <dbReference type="HAMAP-Rule" id="MF_02216"/>
    </source>
</evidence>
<gene>
    <name evidence="1" type="primary">ubiK</name>
    <name evidence="2" type="ORF">AB162_566</name>
</gene>
<comment type="similarity">
    <text evidence="1">Belongs to the UbiK family.</text>
</comment>
<dbReference type="GO" id="GO:0005829">
    <property type="term" value="C:cytosol"/>
    <property type="evidence" value="ECO:0007669"/>
    <property type="project" value="TreeGrafter"/>
</dbReference>
<organism evidence="2 3">
    <name type="scientific">Candidatus Palibaumannia cicadellinicola</name>
    <dbReference type="NCBI Taxonomy" id="186490"/>
    <lineage>
        <taxon>Bacteria</taxon>
        <taxon>Pseudomonadati</taxon>
        <taxon>Pseudomonadota</taxon>
        <taxon>Gammaproteobacteria</taxon>
        <taxon>Candidatus Palibaumannia</taxon>
    </lineage>
</organism>
<dbReference type="KEGG" id="bcig:AB162_566"/>
<comment type="pathway">
    <text evidence="1">Cofactor biosynthesis; ubiquinone biosynthesis.</text>
</comment>
<keyword evidence="3" id="KW-1185">Reference proteome</keyword>
<proteinExistence type="inferred from homology"/>
<reference evidence="2 3" key="1">
    <citation type="submission" date="2015-06" db="EMBL/GenBank/DDBJ databases">
        <title>Lineage-specific patterns of genome deterioration in obligate symbionts.</title>
        <authorList>
            <person name="Bennett G.M."/>
            <person name="McCutcheon J.P."/>
            <person name="McDonald B.R."/>
            <person name="Moran N.A."/>
        </authorList>
    </citation>
    <scope>NUCLEOTIDE SEQUENCE [LARGE SCALE GENOMIC DNA]</scope>
    <source>
        <strain evidence="2 3">B-GSS</strain>
    </source>
</reference>
<comment type="subcellular location">
    <subcellularLocation>
        <location evidence="1">Cytoplasm</location>
    </subcellularLocation>
</comment>
<name>A0A0K2BM69_9GAMM</name>
<dbReference type="RefSeq" id="WP_053097301.1">
    <property type="nucleotide sequence ID" value="NZ_CP011787.1"/>
</dbReference>
<dbReference type="EMBL" id="CP011787">
    <property type="protein sequence ID" value="AKZ66143.1"/>
    <property type="molecule type" value="Genomic_DNA"/>
</dbReference>
<dbReference type="PANTHER" id="PTHR38040">
    <property type="entry name" value="UBIQUINONE BIOSYNTHESIS ACCESSORY FACTOR UBIK"/>
    <property type="match status" value="1"/>
</dbReference>
<keyword evidence="1" id="KW-0963">Cytoplasm</keyword>
<dbReference type="GO" id="GO:0006744">
    <property type="term" value="P:ubiquinone biosynthetic process"/>
    <property type="evidence" value="ECO:0007669"/>
    <property type="project" value="UniProtKB-UniRule"/>
</dbReference>